<dbReference type="PANTHER" id="PTHR43591:SF10">
    <property type="entry name" value="ABC TRANSMEMBRANE TYPE-1 DOMAIN-CONTAINING PROTEIN-RELATED"/>
    <property type="match status" value="1"/>
</dbReference>
<comment type="similarity">
    <text evidence="1">Belongs to the methyltransferase superfamily. LaeA methyltransferase family.</text>
</comment>
<proteinExistence type="inferred from homology"/>
<comment type="caution">
    <text evidence="3">The sequence shown here is derived from an EMBL/GenBank/DDBJ whole genome shotgun (WGS) entry which is preliminary data.</text>
</comment>
<organism evidence="3 4">
    <name type="scientific">Clonostachys byssicola</name>
    <dbReference type="NCBI Taxonomy" id="160290"/>
    <lineage>
        <taxon>Eukaryota</taxon>
        <taxon>Fungi</taxon>
        <taxon>Dikarya</taxon>
        <taxon>Ascomycota</taxon>
        <taxon>Pezizomycotina</taxon>
        <taxon>Sordariomycetes</taxon>
        <taxon>Hypocreomycetidae</taxon>
        <taxon>Hypocreales</taxon>
        <taxon>Bionectriaceae</taxon>
        <taxon>Clonostachys</taxon>
    </lineage>
</organism>
<dbReference type="SUPFAM" id="SSF53335">
    <property type="entry name" value="S-adenosyl-L-methionine-dependent methyltransferases"/>
    <property type="match status" value="1"/>
</dbReference>
<feature type="compositionally biased region" description="Low complexity" evidence="2">
    <location>
        <begin position="11"/>
        <end position="24"/>
    </location>
</feature>
<gene>
    <name evidence="3" type="ORF">CBYS24578_00014215</name>
</gene>
<keyword evidence="4" id="KW-1185">Reference proteome</keyword>
<evidence type="ECO:0008006" key="5">
    <source>
        <dbReference type="Google" id="ProtNLM"/>
    </source>
</evidence>
<dbReference type="OrthoDB" id="184880at2759"/>
<protein>
    <recommendedName>
        <fullName evidence="5">Secondary metabolism regulator LAE1</fullName>
    </recommendedName>
</protein>
<dbReference type="PANTHER" id="PTHR43591">
    <property type="entry name" value="METHYLTRANSFERASE"/>
    <property type="match status" value="1"/>
</dbReference>
<dbReference type="GO" id="GO:0008168">
    <property type="term" value="F:methyltransferase activity"/>
    <property type="evidence" value="ECO:0007669"/>
    <property type="project" value="TreeGrafter"/>
</dbReference>
<accession>A0A9N9UE43</accession>
<evidence type="ECO:0000256" key="2">
    <source>
        <dbReference type="SAM" id="MobiDB-lite"/>
    </source>
</evidence>
<reference evidence="3" key="1">
    <citation type="submission" date="2021-10" db="EMBL/GenBank/DDBJ databases">
        <authorList>
            <person name="Piombo E."/>
        </authorList>
    </citation>
    <scope>NUCLEOTIDE SEQUENCE</scope>
</reference>
<dbReference type="EMBL" id="CABFNO020001454">
    <property type="protein sequence ID" value="CAG9988804.1"/>
    <property type="molecule type" value="Genomic_DNA"/>
</dbReference>
<feature type="compositionally biased region" description="Basic and acidic residues" evidence="2">
    <location>
        <begin position="1"/>
        <end position="10"/>
    </location>
</feature>
<sequence length="369" mass="41593">MPSPAEHDETPAQTATTSSPPAATGEGVDRPTQPNEPSQIEDDHAPIEAAETIPADRAGLSDDGYETDRESSASTSVTSSIRDYEFENSRRYHKFQEGRYQFPNDEPEQEREDMKHAMVIHLCDGKLHFAPLDNPQNILDIGTGTGIWAIDMGDEFPEAEILGIDLSPIQTPWVPPNVRFMVDDAEAEWVQPPNSLDYIHIRNMTAAIRDWPTLLSRAYEALKPGGWIELQELCLELKCDDGSLKPDNKLQEWLGLVRQGLMTFGVDMLSMRNNKQRTLDAGFVNVQEKALKIPFGIWPKDKRMSMIGLYCRTMMVDALHGVSSKPFLHGLKWTPEQIEVYLVAVRKECYDYTQHTHIPFTAVTGQKPL</sequence>
<feature type="region of interest" description="Disordered" evidence="2">
    <location>
        <begin position="1"/>
        <end position="80"/>
    </location>
</feature>
<dbReference type="Gene3D" id="3.40.50.150">
    <property type="entry name" value="Vaccinia Virus protein VP39"/>
    <property type="match status" value="1"/>
</dbReference>
<dbReference type="Proteomes" id="UP000754883">
    <property type="component" value="Unassembled WGS sequence"/>
</dbReference>
<dbReference type="AlphaFoldDB" id="A0A9N9UE43"/>
<dbReference type="InterPro" id="IPR029063">
    <property type="entry name" value="SAM-dependent_MTases_sf"/>
</dbReference>
<dbReference type="CDD" id="cd02440">
    <property type="entry name" value="AdoMet_MTases"/>
    <property type="match status" value="1"/>
</dbReference>
<evidence type="ECO:0000313" key="3">
    <source>
        <dbReference type="EMBL" id="CAG9988804.1"/>
    </source>
</evidence>
<evidence type="ECO:0000256" key="1">
    <source>
        <dbReference type="ARBA" id="ARBA00038158"/>
    </source>
</evidence>
<dbReference type="Pfam" id="PF13489">
    <property type="entry name" value="Methyltransf_23"/>
    <property type="match status" value="1"/>
</dbReference>
<name>A0A9N9UE43_9HYPO</name>
<evidence type="ECO:0000313" key="4">
    <source>
        <dbReference type="Proteomes" id="UP000754883"/>
    </source>
</evidence>